<protein>
    <submittedName>
        <fullName evidence="2">Uncharacterized protein</fullName>
    </submittedName>
</protein>
<comment type="caution">
    <text evidence="2">The sequence shown here is derived from an EMBL/GenBank/DDBJ whole genome shotgun (WGS) entry which is preliminary data.</text>
</comment>
<evidence type="ECO:0000313" key="2">
    <source>
        <dbReference type="EMBL" id="GCE20908.1"/>
    </source>
</evidence>
<evidence type="ECO:0000313" key="3">
    <source>
        <dbReference type="Proteomes" id="UP000287188"/>
    </source>
</evidence>
<reference evidence="3" key="1">
    <citation type="submission" date="2018-12" db="EMBL/GenBank/DDBJ databases">
        <title>Tengunoibacter tsumagoiensis gen. nov., sp. nov., Dictyobacter kobayashii sp. nov., D. alpinus sp. nov., and D. joshuensis sp. nov. and description of Dictyobacteraceae fam. nov. within the order Ktedonobacterales isolated from Tengu-no-mugimeshi.</title>
        <authorList>
            <person name="Wang C.M."/>
            <person name="Zheng Y."/>
            <person name="Sakai Y."/>
            <person name="Toyoda A."/>
            <person name="Minakuchi Y."/>
            <person name="Abe K."/>
            <person name="Yokota A."/>
            <person name="Yabe S."/>
        </authorList>
    </citation>
    <scope>NUCLEOTIDE SEQUENCE [LARGE SCALE GENOMIC DNA]</scope>
    <source>
        <strain evidence="3">Uno11</strain>
    </source>
</reference>
<gene>
    <name evidence="2" type="ORF">KDK_47080</name>
</gene>
<feature type="transmembrane region" description="Helical" evidence="1">
    <location>
        <begin position="343"/>
        <end position="363"/>
    </location>
</feature>
<accession>A0A402ANY4</accession>
<evidence type="ECO:0000256" key="1">
    <source>
        <dbReference type="SAM" id="Phobius"/>
    </source>
</evidence>
<keyword evidence="1" id="KW-0812">Transmembrane</keyword>
<feature type="transmembrane region" description="Helical" evidence="1">
    <location>
        <begin position="308"/>
        <end position="331"/>
    </location>
</feature>
<organism evidence="2 3">
    <name type="scientific">Dictyobacter kobayashii</name>
    <dbReference type="NCBI Taxonomy" id="2014872"/>
    <lineage>
        <taxon>Bacteria</taxon>
        <taxon>Bacillati</taxon>
        <taxon>Chloroflexota</taxon>
        <taxon>Ktedonobacteria</taxon>
        <taxon>Ktedonobacterales</taxon>
        <taxon>Dictyobacteraceae</taxon>
        <taxon>Dictyobacter</taxon>
    </lineage>
</organism>
<sequence>MAQVAPDASAPACKHPGKVGDIVQQEFGWNLSFLTPKYRNTTLCDDQLLALTATTCLRSADLFQRIGWPVDLLAKQYANQVVCTKAHQPPSATVGNCPLDSALPNNPFAPIHYCDAFVGFMQWIADSFNNGANWLIAQSQHMTERIPPDATYGNPAVIAVWQVMVHITDGLVIVAFCWIGLRLLTAGSRAVSYADVVDVVPRLFLTLVFAHSSLKIAQLLIDFNNALCDVLVNHVGMSPIPLGNAGKDAPVFLAAFLQVLHGLMNVLVVIQAAIGIAGVAIAITIGPLCLLCLFHADTQQIAHTWLRILVALCLMRFLQVLTITVGGRMLAAAVLQNNPGAELLNLLIGIGILFIAFVIPEMLRHWMLVPVSAGGTAVVSAVSGAAEAGSSIRGRA</sequence>
<dbReference type="EMBL" id="BIFS01000001">
    <property type="protein sequence ID" value="GCE20908.1"/>
    <property type="molecule type" value="Genomic_DNA"/>
</dbReference>
<name>A0A402ANY4_9CHLR</name>
<keyword evidence="3" id="KW-1185">Reference proteome</keyword>
<keyword evidence="1" id="KW-0472">Membrane</keyword>
<proteinExistence type="predicted"/>
<feature type="transmembrane region" description="Helical" evidence="1">
    <location>
        <begin position="276"/>
        <end position="296"/>
    </location>
</feature>
<dbReference type="AlphaFoldDB" id="A0A402ANY4"/>
<dbReference type="Proteomes" id="UP000287188">
    <property type="component" value="Unassembled WGS sequence"/>
</dbReference>
<keyword evidence="1" id="KW-1133">Transmembrane helix</keyword>